<keyword evidence="2" id="KW-0238">DNA-binding</keyword>
<dbReference type="InterPro" id="IPR001005">
    <property type="entry name" value="SANT/Myb"/>
</dbReference>
<dbReference type="GO" id="GO:0000981">
    <property type="term" value="F:DNA-binding transcription factor activity, RNA polymerase II-specific"/>
    <property type="evidence" value="ECO:0007669"/>
    <property type="project" value="TreeGrafter"/>
</dbReference>
<feature type="domain" description="Myb-like" evidence="4">
    <location>
        <begin position="81"/>
        <end position="131"/>
    </location>
</feature>
<organism evidence="6 7">
    <name type="scientific">Denticeps clupeoides</name>
    <name type="common">denticle herring</name>
    <dbReference type="NCBI Taxonomy" id="299321"/>
    <lineage>
        <taxon>Eukaryota</taxon>
        <taxon>Metazoa</taxon>
        <taxon>Chordata</taxon>
        <taxon>Craniata</taxon>
        <taxon>Vertebrata</taxon>
        <taxon>Euteleostomi</taxon>
        <taxon>Actinopterygii</taxon>
        <taxon>Neopterygii</taxon>
        <taxon>Teleostei</taxon>
        <taxon>Clupei</taxon>
        <taxon>Clupeiformes</taxon>
        <taxon>Denticipitoidei</taxon>
        <taxon>Denticipitidae</taxon>
        <taxon>Denticeps</taxon>
    </lineage>
</organism>
<dbReference type="SUPFAM" id="SSF46689">
    <property type="entry name" value="Homeodomain-like"/>
    <property type="match status" value="1"/>
</dbReference>
<accession>A0AAY4AJE0</accession>
<dbReference type="PROSITE" id="PS50090">
    <property type="entry name" value="MYB_LIKE"/>
    <property type="match status" value="2"/>
</dbReference>
<reference evidence="6 7" key="1">
    <citation type="submission" date="2020-06" db="EMBL/GenBank/DDBJ databases">
        <authorList>
            <consortium name="Wellcome Sanger Institute Data Sharing"/>
        </authorList>
    </citation>
    <scope>NUCLEOTIDE SEQUENCE [LARGE SCALE GENOMIC DNA]</scope>
</reference>
<dbReference type="GO" id="GO:0000978">
    <property type="term" value="F:RNA polymerase II cis-regulatory region sequence-specific DNA binding"/>
    <property type="evidence" value="ECO:0007669"/>
    <property type="project" value="TreeGrafter"/>
</dbReference>
<reference evidence="6" key="2">
    <citation type="submission" date="2025-08" db="UniProtKB">
        <authorList>
            <consortium name="Ensembl"/>
        </authorList>
    </citation>
    <scope>IDENTIFICATION</scope>
</reference>
<dbReference type="GO" id="GO:0000278">
    <property type="term" value="P:mitotic cell cycle"/>
    <property type="evidence" value="ECO:0007669"/>
    <property type="project" value="TreeGrafter"/>
</dbReference>
<reference evidence="6" key="3">
    <citation type="submission" date="2025-09" db="UniProtKB">
        <authorList>
            <consortium name="Ensembl"/>
        </authorList>
    </citation>
    <scope>IDENTIFICATION</scope>
</reference>
<dbReference type="InterPro" id="IPR009057">
    <property type="entry name" value="Homeodomain-like_sf"/>
</dbReference>
<name>A0AAY4AJE0_9TELE</name>
<keyword evidence="7" id="KW-1185">Reference proteome</keyword>
<dbReference type="GeneTree" id="ENSGT00940000156248"/>
<dbReference type="FunFam" id="1.10.10.60:FF:000010">
    <property type="entry name" value="Transcriptional activator Myb isoform A"/>
    <property type="match status" value="1"/>
</dbReference>
<dbReference type="Ensembl" id="ENSDCDT00010009475.1">
    <property type="protein sequence ID" value="ENSDCDP00010009007.1"/>
    <property type="gene ID" value="ENSDCDG00010004064.1"/>
</dbReference>
<dbReference type="Gene3D" id="1.10.10.60">
    <property type="entry name" value="Homeodomain-like"/>
    <property type="match status" value="2"/>
</dbReference>
<keyword evidence="1" id="KW-0677">Repeat</keyword>
<dbReference type="PROSITE" id="PS51294">
    <property type="entry name" value="HTH_MYB"/>
    <property type="match status" value="2"/>
</dbReference>
<dbReference type="PANTHER" id="PTHR45614:SF9">
    <property type="entry name" value="MYB-RELATED PROTEIN A"/>
    <property type="match status" value="1"/>
</dbReference>
<evidence type="ECO:0000256" key="3">
    <source>
        <dbReference type="SAM" id="MobiDB-lite"/>
    </source>
</evidence>
<dbReference type="GO" id="GO:0045944">
    <property type="term" value="P:positive regulation of transcription by RNA polymerase II"/>
    <property type="evidence" value="ECO:0007669"/>
    <property type="project" value="TreeGrafter"/>
</dbReference>
<proteinExistence type="predicted"/>
<evidence type="ECO:0000256" key="2">
    <source>
        <dbReference type="ARBA" id="ARBA00023125"/>
    </source>
</evidence>
<evidence type="ECO:0000259" key="5">
    <source>
        <dbReference type="PROSITE" id="PS51294"/>
    </source>
</evidence>
<feature type="domain" description="HTH myb-type" evidence="5">
    <location>
        <begin position="81"/>
        <end position="135"/>
    </location>
</feature>
<dbReference type="CDD" id="cd00167">
    <property type="entry name" value="SANT"/>
    <property type="match status" value="2"/>
</dbReference>
<dbReference type="AlphaFoldDB" id="A0AAY4AJE0"/>
<evidence type="ECO:0008006" key="8">
    <source>
        <dbReference type="Google" id="ProtNLM"/>
    </source>
</evidence>
<evidence type="ECO:0000259" key="4">
    <source>
        <dbReference type="PROSITE" id="PS50090"/>
    </source>
</evidence>
<dbReference type="SMART" id="SM00717">
    <property type="entry name" value="SANT"/>
    <property type="match status" value="2"/>
</dbReference>
<feature type="compositionally biased region" description="Polar residues" evidence="3">
    <location>
        <begin position="151"/>
        <end position="162"/>
    </location>
</feature>
<protein>
    <recommendedName>
        <fullName evidence="8">V-myb avian myeloblastosis viral oncogene homolog-like 1</fullName>
    </recommendedName>
</protein>
<dbReference type="InterPro" id="IPR050560">
    <property type="entry name" value="MYB_TF"/>
</dbReference>
<dbReference type="GO" id="GO:0005634">
    <property type="term" value="C:nucleus"/>
    <property type="evidence" value="ECO:0007669"/>
    <property type="project" value="TreeGrafter"/>
</dbReference>
<dbReference type="InterPro" id="IPR017930">
    <property type="entry name" value="Myb_dom"/>
</dbReference>
<evidence type="ECO:0000313" key="6">
    <source>
        <dbReference type="Ensembl" id="ENSDCDP00010009007.1"/>
    </source>
</evidence>
<feature type="domain" description="Myb-like" evidence="4">
    <location>
        <begin position="29"/>
        <end position="80"/>
    </location>
</feature>
<dbReference type="PANTHER" id="PTHR45614">
    <property type="entry name" value="MYB PROTEIN-RELATED"/>
    <property type="match status" value="1"/>
</dbReference>
<feature type="region of interest" description="Disordered" evidence="3">
    <location>
        <begin position="147"/>
        <end position="168"/>
    </location>
</feature>
<evidence type="ECO:0000256" key="1">
    <source>
        <dbReference type="ARBA" id="ARBA00022737"/>
    </source>
</evidence>
<dbReference type="Proteomes" id="UP000694580">
    <property type="component" value="Chromosome 4"/>
</dbReference>
<evidence type="ECO:0000313" key="7">
    <source>
        <dbReference type="Proteomes" id="UP000694580"/>
    </source>
</evidence>
<sequence length="182" mass="21114">CTQVTRLLSGTVYTKSEIQCQQHWLKVLSQPKVKGSWTKKEDAMMIELVSKYGAKNWPVIAEHIPGRVGKQCRERWHNHLNPEIKKSMWTPQEDKLIYKAHRVLGNRWAQIAKLLPGRSDNSIKNHWNSTMRRKLDQEGYLHELSRLSPCADNSPSTSSQSEVPPHPPTQRYVQVLYTSYIL</sequence>
<dbReference type="Pfam" id="PF00249">
    <property type="entry name" value="Myb_DNA-binding"/>
    <property type="match status" value="2"/>
</dbReference>
<feature type="domain" description="HTH myb-type" evidence="5">
    <location>
        <begin position="29"/>
        <end position="80"/>
    </location>
</feature>